<proteinExistence type="predicted"/>
<evidence type="ECO:0000313" key="4">
    <source>
        <dbReference type="Proteomes" id="UP000325458"/>
    </source>
</evidence>
<dbReference type="AlphaFoldDB" id="A0AAE6NG23"/>
<reference evidence="2 4" key="2">
    <citation type="submission" date="2017-09" db="EMBL/GenBank/DDBJ databases">
        <authorList>
            <person name="Lee N."/>
            <person name="Cho B.-K."/>
        </authorList>
    </citation>
    <scope>NUCLEOTIDE SEQUENCE [LARGE SCALE GENOMIC DNA]</scope>
    <source>
        <strain evidence="2 4">ATCC 23948</strain>
    </source>
</reference>
<dbReference type="EMBL" id="MIGA01000085">
    <property type="protein sequence ID" value="OSY35948.1"/>
    <property type="molecule type" value="Genomic_DNA"/>
</dbReference>
<gene>
    <name evidence="1" type="ORF">BG653_07021</name>
    <name evidence="2" type="ORF">CP981_11910</name>
</gene>
<dbReference type="Proteomes" id="UP000325458">
    <property type="component" value="Chromosome"/>
</dbReference>
<evidence type="ECO:0000313" key="2">
    <source>
        <dbReference type="EMBL" id="QEV52274.1"/>
    </source>
</evidence>
<evidence type="ECO:0000313" key="3">
    <source>
        <dbReference type="Proteomes" id="UP000194225"/>
    </source>
</evidence>
<name>A0AAE6NG23_STRPT</name>
<keyword evidence="3" id="KW-1185">Reference proteome</keyword>
<protein>
    <submittedName>
        <fullName evidence="2">Uncharacterized protein</fullName>
    </submittedName>
</protein>
<sequence length="68" mass="7728">MDANGDLSKAASGWAFTQSIDDMQSRWEALVKEVTGRLDTASDNFRISADAYEENEDRVQSSFFNIYR</sequence>
<accession>A0AAE6NG23</accession>
<dbReference type="EMBL" id="CP023691">
    <property type="protein sequence ID" value="QEV52274.1"/>
    <property type="molecule type" value="Genomic_DNA"/>
</dbReference>
<evidence type="ECO:0000313" key="1">
    <source>
        <dbReference type="EMBL" id="OSY35948.1"/>
    </source>
</evidence>
<dbReference type="KEGG" id="spla:CP981_11910"/>
<reference evidence="1 3" key="1">
    <citation type="submission" date="2016-09" db="EMBL/GenBank/DDBJ databases">
        <title>Streptomyces platensis DSM40041, a candidate organism with high potential of specific P450 cytochromes.</title>
        <authorList>
            <person name="Grumaz C."/>
            <person name="Vainshtein Y."/>
            <person name="Kirstahler P."/>
            <person name="Sohn K."/>
        </authorList>
    </citation>
    <scope>NUCLEOTIDE SEQUENCE [LARGE SCALE GENOMIC DNA]</scope>
    <source>
        <strain evidence="1 3">DSM 40041</strain>
    </source>
</reference>
<organism evidence="2 4">
    <name type="scientific">Streptomyces platensis</name>
    <dbReference type="NCBI Taxonomy" id="58346"/>
    <lineage>
        <taxon>Bacteria</taxon>
        <taxon>Bacillati</taxon>
        <taxon>Actinomycetota</taxon>
        <taxon>Actinomycetes</taxon>
        <taxon>Kitasatosporales</taxon>
        <taxon>Streptomycetaceae</taxon>
        <taxon>Streptomyces</taxon>
    </lineage>
</organism>
<dbReference type="Proteomes" id="UP000194225">
    <property type="component" value="Unassembled WGS sequence"/>
</dbReference>